<feature type="region of interest" description="Disordered" evidence="1">
    <location>
        <begin position="181"/>
        <end position="201"/>
    </location>
</feature>
<feature type="compositionally biased region" description="Basic and acidic residues" evidence="1">
    <location>
        <begin position="181"/>
        <end position="195"/>
    </location>
</feature>
<feature type="region of interest" description="Disordered" evidence="1">
    <location>
        <begin position="289"/>
        <end position="309"/>
    </location>
</feature>
<feature type="region of interest" description="Disordered" evidence="1">
    <location>
        <begin position="604"/>
        <end position="634"/>
    </location>
</feature>
<organism evidence="2 3">
    <name type="scientific">Ostreobium quekettii</name>
    <dbReference type="NCBI Taxonomy" id="121088"/>
    <lineage>
        <taxon>Eukaryota</taxon>
        <taxon>Viridiplantae</taxon>
        <taxon>Chlorophyta</taxon>
        <taxon>core chlorophytes</taxon>
        <taxon>Ulvophyceae</taxon>
        <taxon>TCBD clade</taxon>
        <taxon>Bryopsidales</taxon>
        <taxon>Ostreobineae</taxon>
        <taxon>Ostreobiaceae</taxon>
        <taxon>Ostreobium</taxon>
    </lineage>
</organism>
<evidence type="ECO:0000313" key="3">
    <source>
        <dbReference type="Proteomes" id="UP000708148"/>
    </source>
</evidence>
<dbReference type="Proteomes" id="UP000708148">
    <property type="component" value="Unassembled WGS sequence"/>
</dbReference>
<feature type="region of interest" description="Disordered" evidence="1">
    <location>
        <begin position="242"/>
        <end position="270"/>
    </location>
</feature>
<evidence type="ECO:0000313" key="2">
    <source>
        <dbReference type="EMBL" id="CAD7705244.1"/>
    </source>
</evidence>
<feature type="compositionally biased region" description="Polar residues" evidence="1">
    <location>
        <begin position="616"/>
        <end position="634"/>
    </location>
</feature>
<name>A0A8S1JG55_9CHLO</name>
<reference evidence="2" key="1">
    <citation type="submission" date="2020-12" db="EMBL/GenBank/DDBJ databases">
        <authorList>
            <person name="Iha C."/>
        </authorList>
    </citation>
    <scope>NUCLEOTIDE SEQUENCE</scope>
</reference>
<keyword evidence="3" id="KW-1185">Reference proteome</keyword>
<evidence type="ECO:0000256" key="1">
    <source>
        <dbReference type="SAM" id="MobiDB-lite"/>
    </source>
</evidence>
<feature type="compositionally biased region" description="Basic and acidic residues" evidence="1">
    <location>
        <begin position="246"/>
        <end position="264"/>
    </location>
</feature>
<sequence>MCCQGLPWPARSLRCKRQALIVQRTHGPFVHGWHVLKGPPAALMDQSSTLARQQVVGSPVVQGVAAAEAIEPVAMAEEAAGKGDGEMQKVPAGPLRVAAVEEMCNAEDRSSSFDCSTQESRLPLYRGLLSSAVQQNPGLRADWASRTLAGLFTDFGAQNLGCRVSGQLASAASRRRAFGHFEDEGRSGKHPDKGPESGVPRLWRVHKAKAEDLERTASCIERDVAGTSYSKLKTAPCLKAEEEELDNKKETARGNSDDEPESLHNIDAVPPSGCGSGRSCDCRCAASDGSPLSPETEEARSGGSVGGGSSLMKINIKTCKGGWDSAMEMSPKDKRPCSRCQGNQAPRLSVEEEEEEAAEKGSQSQTICDSANALELFSDNSSSEDWTAAWVAKHPNNQPGCSTHLIADYSSDVGASGEGLKAQGRVEMLKEYKGDMPLMRSRSHPVRGSGSVVEFVKRNLRRRPARGMDAPKKGNRSRWSPVAMCLGATSRGPKDGEHQNYELGKGHHSRAASSEGRRLRYKHAAVPKMVSRSASASASSGLPRQCFQQDVFLDSNVPGNFQQSPWYLPSSGADIVYHEGGRPSCVDSLFSEFSTKTPKRAQFWPSVGTEALPGNGQATAQKPNATNPSLAHPSATGTSLFGDFSTCTPTRAQFWSGDCNAHGAKSNEKMERSVERQQPLKADVSQAKPVSSALSKTGPRKPCGEDNSKDTYIDRWIQDGLDAAQKHGKWAPVSGSQSTLLGCLKPTLGPEVAWESLSPTVVMQPKAGQPTPLMVKVGAPAASSSLGPAKLGLLSGMQSVDDFKKCTGVWMLDHLLSNNFDAIYPFMELGWWKRDSPRAKELFKLRVRGGAFIWKCDVLRLCPHGTRLPLSGVPVTQRRVDGRPGFVMAWVEARDEGVAMMATWGEPHGGMCEDLYQLSADAQFLVRTTTIMCNEGNSSVVRWVFSQAKCCKS</sequence>
<dbReference type="AlphaFoldDB" id="A0A8S1JG55"/>
<feature type="region of interest" description="Disordered" evidence="1">
    <location>
        <begin position="662"/>
        <end position="709"/>
    </location>
</feature>
<feature type="region of interest" description="Disordered" evidence="1">
    <location>
        <begin position="328"/>
        <end position="365"/>
    </location>
</feature>
<feature type="region of interest" description="Disordered" evidence="1">
    <location>
        <begin position="489"/>
        <end position="518"/>
    </location>
</feature>
<protein>
    <submittedName>
        <fullName evidence="2">Uncharacterized protein</fullName>
    </submittedName>
</protein>
<proteinExistence type="predicted"/>
<gene>
    <name evidence="2" type="ORF">OSTQU699_LOCUS10599</name>
</gene>
<accession>A0A8S1JG55</accession>
<comment type="caution">
    <text evidence="2">The sequence shown here is derived from an EMBL/GenBank/DDBJ whole genome shotgun (WGS) entry which is preliminary data.</text>
</comment>
<dbReference type="EMBL" id="CAJHUC010003058">
    <property type="protein sequence ID" value="CAD7705244.1"/>
    <property type="molecule type" value="Genomic_DNA"/>
</dbReference>
<feature type="compositionally biased region" description="Basic and acidic residues" evidence="1">
    <location>
        <begin position="665"/>
        <end position="675"/>
    </location>
</feature>